<sequence>MAKRTIIGIDIGSHQVKVVVAEDTRGVYRGLPVVLGTGLSESKGLHHGYIVNRTDVIRSLRNAVAEAQKSSGIRIRRAFVSVGGVSLEGFQSRGEAVVSRADLTVTDLDINQAVRDAEHKLGGKLLNRKIIHSIPVSYRIDGETVLGGKPHDMRGSKLEVEMLFIACLEQHVTDLIEAIEEAGVIVEDVMAAPLAASFITLEKRQKMVGCVLANIGAETVSIVVFENNLPISLKVFPIGSTDITNDIALGLKISLEEAERIKLGAITATAYPKKKLEEIVSARLSDIFDLVEAHLKKIGKDGLLPAGIILTGGGSSLTSVSELARAALKLPARTAPIYFNTDSKGQLKDSAWAVAYGLCIFGFSADTEETGIRVKEAGSSLAAWLRQFLP</sequence>
<accession>A0A1F6CEK4</accession>
<keyword evidence="2 5" id="KW-0132">Cell division</keyword>
<proteinExistence type="inferred from homology"/>
<evidence type="ECO:0000256" key="4">
    <source>
        <dbReference type="ARBA" id="ARBA00023306"/>
    </source>
</evidence>
<evidence type="ECO:0000256" key="2">
    <source>
        <dbReference type="ARBA" id="ARBA00022618"/>
    </source>
</evidence>
<dbReference type="SUPFAM" id="SSF53067">
    <property type="entry name" value="Actin-like ATPase domain"/>
    <property type="match status" value="2"/>
</dbReference>
<dbReference type="NCBIfam" id="TIGR01174">
    <property type="entry name" value="ftsA"/>
    <property type="match status" value="1"/>
</dbReference>
<dbReference type="Proteomes" id="UP000178344">
    <property type="component" value="Unassembled WGS sequence"/>
</dbReference>
<dbReference type="Pfam" id="PF14450">
    <property type="entry name" value="FtsA"/>
    <property type="match status" value="1"/>
</dbReference>
<evidence type="ECO:0000313" key="7">
    <source>
        <dbReference type="EMBL" id="OGG47619.1"/>
    </source>
</evidence>
<evidence type="ECO:0000256" key="1">
    <source>
        <dbReference type="ARBA" id="ARBA00022475"/>
    </source>
</evidence>
<keyword evidence="1 5" id="KW-1003">Cell membrane</keyword>
<evidence type="ECO:0000256" key="5">
    <source>
        <dbReference type="HAMAP-Rule" id="MF_02033"/>
    </source>
</evidence>
<comment type="subunit">
    <text evidence="5">Self-interacts. Interacts with FtsZ.</text>
</comment>
<dbReference type="InterPro" id="IPR003494">
    <property type="entry name" value="SHS2_FtsA"/>
</dbReference>
<dbReference type="Pfam" id="PF02491">
    <property type="entry name" value="SHS2_FTSA"/>
    <property type="match status" value="1"/>
</dbReference>
<dbReference type="GO" id="GO:0032153">
    <property type="term" value="C:cell division site"/>
    <property type="evidence" value="ECO:0007669"/>
    <property type="project" value="UniProtKB-UniRule"/>
</dbReference>
<evidence type="ECO:0000313" key="8">
    <source>
        <dbReference type="Proteomes" id="UP000178344"/>
    </source>
</evidence>
<dbReference type="InterPro" id="IPR043129">
    <property type="entry name" value="ATPase_NBD"/>
</dbReference>
<name>A0A1F6CEK4_9BACT</name>
<dbReference type="EMBL" id="MFKQ01000004">
    <property type="protein sequence ID" value="OGG47619.1"/>
    <property type="molecule type" value="Genomic_DNA"/>
</dbReference>
<comment type="function">
    <text evidence="5">Cell division protein that is involved in the assembly of the Z ring. May serve as a membrane anchor for the Z ring.</text>
</comment>
<gene>
    <name evidence="5" type="primary">ftsA</name>
    <name evidence="7" type="ORF">A2671_01690</name>
</gene>
<feature type="domain" description="SHS2" evidence="6">
    <location>
        <begin position="6"/>
        <end position="200"/>
    </location>
</feature>
<evidence type="ECO:0000259" key="6">
    <source>
        <dbReference type="SMART" id="SM00842"/>
    </source>
</evidence>
<comment type="caution">
    <text evidence="7">The sequence shown here is derived from an EMBL/GenBank/DDBJ whole genome shotgun (WGS) entry which is preliminary data.</text>
</comment>
<dbReference type="AlphaFoldDB" id="A0A1F6CEK4"/>
<dbReference type="PIRSF" id="PIRSF003101">
    <property type="entry name" value="FtsA"/>
    <property type="match status" value="1"/>
</dbReference>
<dbReference type="SMART" id="SM00842">
    <property type="entry name" value="FtsA"/>
    <property type="match status" value="1"/>
</dbReference>
<keyword evidence="3 5" id="KW-0472">Membrane</keyword>
<dbReference type="GO" id="GO:0009898">
    <property type="term" value="C:cytoplasmic side of plasma membrane"/>
    <property type="evidence" value="ECO:0007669"/>
    <property type="project" value="UniProtKB-UniRule"/>
</dbReference>
<dbReference type="HAMAP" id="MF_02033">
    <property type="entry name" value="FtsA"/>
    <property type="match status" value="1"/>
</dbReference>
<evidence type="ECO:0000256" key="3">
    <source>
        <dbReference type="ARBA" id="ARBA00023136"/>
    </source>
</evidence>
<reference evidence="7 8" key="1">
    <citation type="journal article" date="2016" name="Nat. Commun.">
        <title>Thousands of microbial genomes shed light on interconnected biogeochemical processes in an aquifer system.</title>
        <authorList>
            <person name="Anantharaman K."/>
            <person name="Brown C.T."/>
            <person name="Hug L.A."/>
            <person name="Sharon I."/>
            <person name="Castelle C.J."/>
            <person name="Probst A.J."/>
            <person name="Thomas B.C."/>
            <person name="Singh A."/>
            <person name="Wilkins M.J."/>
            <person name="Karaoz U."/>
            <person name="Brodie E.L."/>
            <person name="Williams K.H."/>
            <person name="Hubbard S.S."/>
            <person name="Banfield J.F."/>
        </authorList>
    </citation>
    <scope>NUCLEOTIDE SEQUENCE [LARGE SCALE GENOMIC DNA]</scope>
</reference>
<dbReference type="InterPro" id="IPR050696">
    <property type="entry name" value="FtsA/MreB"/>
</dbReference>
<comment type="subcellular location">
    <subcellularLocation>
        <location evidence="5">Cell membrane</location>
        <topology evidence="5">Peripheral membrane protein</topology>
        <orientation evidence="5">Cytoplasmic side</orientation>
    </subcellularLocation>
    <text evidence="5">Localizes to the Z ring in an FtsZ-dependent manner. Targeted to the membrane through a conserved C-terminal amphipathic helix.</text>
</comment>
<organism evidence="7 8">
    <name type="scientific">Candidatus Kaiserbacteria bacterium RIFCSPHIGHO2_01_FULL_49_13</name>
    <dbReference type="NCBI Taxonomy" id="1798477"/>
    <lineage>
        <taxon>Bacteria</taxon>
        <taxon>Candidatus Kaiseribacteriota</taxon>
    </lineage>
</organism>
<dbReference type="PANTHER" id="PTHR32432">
    <property type="entry name" value="CELL DIVISION PROTEIN FTSA-RELATED"/>
    <property type="match status" value="1"/>
</dbReference>
<dbReference type="PANTHER" id="PTHR32432:SF4">
    <property type="entry name" value="CELL DIVISION PROTEIN FTSA"/>
    <property type="match status" value="1"/>
</dbReference>
<dbReference type="InterPro" id="IPR020823">
    <property type="entry name" value="Cell_div_FtsA"/>
</dbReference>
<protein>
    <recommendedName>
        <fullName evidence="5">Cell division protein FtsA</fullName>
    </recommendedName>
</protein>
<comment type="similarity">
    <text evidence="5">Belongs to the FtsA/MreB family.</text>
</comment>
<dbReference type="Gene3D" id="3.30.420.40">
    <property type="match status" value="3"/>
</dbReference>
<dbReference type="GO" id="GO:0043093">
    <property type="term" value="P:FtsZ-dependent cytokinesis"/>
    <property type="evidence" value="ECO:0007669"/>
    <property type="project" value="UniProtKB-UniRule"/>
</dbReference>
<keyword evidence="4 5" id="KW-0131">Cell cycle</keyword>